<comment type="caution">
    <text evidence="1">The sequence shown here is derived from an EMBL/GenBank/DDBJ whole genome shotgun (WGS) entry which is preliminary data.</text>
</comment>
<evidence type="ECO:0000313" key="1">
    <source>
        <dbReference type="EMBL" id="OJG92527.1"/>
    </source>
</evidence>
<dbReference type="Proteomes" id="UP000183039">
    <property type="component" value="Unassembled WGS sequence"/>
</dbReference>
<protein>
    <submittedName>
        <fullName evidence="1">Uncharacterized protein</fullName>
    </submittedName>
</protein>
<evidence type="ECO:0000313" key="2">
    <source>
        <dbReference type="Proteomes" id="UP000183039"/>
    </source>
</evidence>
<gene>
    <name evidence="1" type="ORF">RV15_GL002952</name>
</gene>
<organism evidence="1 2">
    <name type="scientific">Enterococcus silesiacus</name>
    <dbReference type="NCBI Taxonomy" id="332949"/>
    <lineage>
        <taxon>Bacteria</taxon>
        <taxon>Bacillati</taxon>
        <taxon>Bacillota</taxon>
        <taxon>Bacilli</taxon>
        <taxon>Lactobacillales</taxon>
        <taxon>Enterococcaceae</taxon>
        <taxon>Enterococcus</taxon>
    </lineage>
</organism>
<reference evidence="1 2" key="1">
    <citation type="submission" date="2014-12" db="EMBL/GenBank/DDBJ databases">
        <title>Draft genome sequences of 29 type strains of Enterococci.</title>
        <authorList>
            <person name="Zhong Z."/>
            <person name="Sun Z."/>
            <person name="Liu W."/>
            <person name="Zhang W."/>
            <person name="Zhang H."/>
        </authorList>
    </citation>
    <scope>NUCLEOTIDE SEQUENCE [LARGE SCALE GENOMIC DNA]</scope>
    <source>
        <strain evidence="1 2">DSM 22801</strain>
    </source>
</reference>
<proteinExistence type="predicted"/>
<accession>A0AA91GLJ9</accession>
<sequence length="43" mass="5085">MPIVLYYDLPHDIITHGDRYIADFFIQYAIASQFSSQNLIRHT</sequence>
<name>A0AA91GLJ9_9ENTE</name>
<dbReference type="AlphaFoldDB" id="A0AA91GLJ9"/>
<dbReference type="EMBL" id="JXLC01000005">
    <property type="protein sequence ID" value="OJG92527.1"/>
    <property type="molecule type" value="Genomic_DNA"/>
</dbReference>